<sequence length="263" mass="28888">MRGGIAYEVGVNATVAGDRCRRLTAIPTFLRFRRSLLWINKTAWQCSVIALSARLLAADSALANEVSMPIWDIAADWQGDLLSWWQRVTSDFGDLLGQGYGQAPALLLGLSLVVIVPLFVAAGLILRRSGSVIEPDRTVRYPAAQKLPTTNPPPYSHRVIVPGDAFVQIQETSDAEVSEFRFSGALMVRIGREEDNDVRLTDPTVHRYHAVISRSADVGYVVSDLSSSDGNGVIVNGERIRRQRLKDGDVITLGTAKLTFRLQ</sequence>
<evidence type="ECO:0000313" key="3">
    <source>
        <dbReference type="EMBL" id="CPR16315.1"/>
    </source>
</evidence>
<evidence type="ECO:0000259" key="2">
    <source>
        <dbReference type="PROSITE" id="PS50006"/>
    </source>
</evidence>
<evidence type="ECO:0000313" key="4">
    <source>
        <dbReference type="Proteomes" id="UP000033187"/>
    </source>
</evidence>
<keyword evidence="4" id="KW-1185">Reference proteome</keyword>
<feature type="domain" description="FHA" evidence="2">
    <location>
        <begin position="188"/>
        <end position="240"/>
    </location>
</feature>
<reference evidence="4" key="1">
    <citation type="submission" date="2015-02" db="EMBL/GenBank/DDBJ databases">
        <authorList>
            <person name="Chooi Y.-H."/>
        </authorList>
    </citation>
    <scope>NUCLEOTIDE SEQUENCE [LARGE SCALE GENOMIC DNA]</scope>
    <source>
        <strain evidence="4">strain Y</strain>
    </source>
</reference>
<dbReference type="AlphaFoldDB" id="A0A0D6JBN7"/>
<dbReference type="EMBL" id="LN829119">
    <property type="protein sequence ID" value="CPR16315.1"/>
    <property type="molecule type" value="Genomic_DNA"/>
</dbReference>
<dbReference type="SUPFAM" id="SSF49879">
    <property type="entry name" value="SMAD/FHA domain"/>
    <property type="match status" value="1"/>
</dbReference>
<dbReference type="Pfam" id="PF00498">
    <property type="entry name" value="FHA"/>
    <property type="match status" value="1"/>
</dbReference>
<keyword evidence="1" id="KW-0812">Transmembrane</keyword>
<accession>A0A0D6JBN7</accession>
<dbReference type="Proteomes" id="UP000033187">
    <property type="component" value="Chromosome 1"/>
</dbReference>
<protein>
    <recommendedName>
        <fullName evidence="2">FHA domain-containing protein</fullName>
    </recommendedName>
</protein>
<dbReference type="InterPro" id="IPR008984">
    <property type="entry name" value="SMAD_FHA_dom_sf"/>
</dbReference>
<keyword evidence="1" id="KW-1133">Transmembrane helix</keyword>
<dbReference type="CDD" id="cd00060">
    <property type="entry name" value="FHA"/>
    <property type="match status" value="1"/>
</dbReference>
<proteinExistence type="predicted"/>
<feature type="transmembrane region" description="Helical" evidence="1">
    <location>
        <begin position="105"/>
        <end position="126"/>
    </location>
</feature>
<dbReference type="PROSITE" id="PS50006">
    <property type="entry name" value="FHA_DOMAIN"/>
    <property type="match status" value="1"/>
</dbReference>
<dbReference type="SMART" id="SM00240">
    <property type="entry name" value="FHA"/>
    <property type="match status" value="1"/>
</dbReference>
<keyword evidence="1" id="KW-0472">Membrane</keyword>
<organism evidence="3 4">
    <name type="scientific">Candidatus Filomicrobium marinum</name>
    <dbReference type="NCBI Taxonomy" id="1608628"/>
    <lineage>
        <taxon>Bacteria</taxon>
        <taxon>Pseudomonadati</taxon>
        <taxon>Pseudomonadota</taxon>
        <taxon>Alphaproteobacteria</taxon>
        <taxon>Hyphomicrobiales</taxon>
        <taxon>Hyphomicrobiaceae</taxon>
        <taxon>Filomicrobium</taxon>
    </lineage>
</organism>
<dbReference type="KEGG" id="fil:BN1229_v1_0750"/>
<evidence type="ECO:0000256" key="1">
    <source>
        <dbReference type="SAM" id="Phobius"/>
    </source>
</evidence>
<dbReference type="InterPro" id="IPR000253">
    <property type="entry name" value="FHA_dom"/>
</dbReference>
<dbReference type="Gene3D" id="2.60.200.20">
    <property type="match status" value="1"/>
</dbReference>
<name>A0A0D6JBN7_9HYPH</name>
<gene>
    <name evidence="3" type="ORF">YBN1229_v1_0755</name>
</gene>
<dbReference type="KEGG" id="fiy:BN1229_v1_0755"/>